<dbReference type="OrthoDB" id="3779652at2759"/>
<sequence>MDPGTVVGVVAFPLGAIAFLAETISSLARRGEAVKECEDRIQDYYRQLRKCESNLGHWVELWCPQSHFPERQQFCEDSYRYMWGEETFEQVQQYLKRIKKLTLELGKLIMNGTDWDDSQRESAAKEMSKRELIKQKLRWRGGDPTREDWEKWKDCYKVRTDSSVHKSQSSLSRIAFALYRSESLEDKLRRLEAATSGLEEISAEGLRKMKIRMRGRDLHPRDIDKALKLNSYYSSLKKFSKEIHDAQQRVDHDGRWALMLRSPDPNGDAEDWDSLSVLDIDFTLQLMSPKDQPTWKRFRVQHKKGTKPENTATSLLDHIAQPNSVCSSTSELRTASRKQLSIPFQKIFDQGHLQNERARIASRKEIACLAWKYVNWVILLWDTPWMRDPCSCSLRFERNGNAEHRHVLSLDPTKECRNQYLAGNHKLVLLGLVLAELVTLRPIRIKADSSLIATDQRKEMSPLESVNAVFSSGLPRFALEHREWDHSKLVWKQWIPLPIESLLTDIRRTSGEGYRDAVDYCLDGNLSRGLGPFSPNFVEEFVENILIP</sequence>
<gene>
    <name evidence="2" type="ORF">DBV05_g10488</name>
</gene>
<dbReference type="AlphaFoldDB" id="A0A5N5CZQ1"/>
<dbReference type="EMBL" id="VCHE01000119">
    <property type="protein sequence ID" value="KAB2570853.1"/>
    <property type="molecule type" value="Genomic_DNA"/>
</dbReference>
<organism evidence="2 3">
    <name type="scientific">Lasiodiplodia theobromae</name>
    <dbReference type="NCBI Taxonomy" id="45133"/>
    <lineage>
        <taxon>Eukaryota</taxon>
        <taxon>Fungi</taxon>
        <taxon>Dikarya</taxon>
        <taxon>Ascomycota</taxon>
        <taxon>Pezizomycotina</taxon>
        <taxon>Dothideomycetes</taxon>
        <taxon>Dothideomycetes incertae sedis</taxon>
        <taxon>Botryosphaeriales</taxon>
        <taxon>Botryosphaeriaceae</taxon>
        <taxon>Lasiodiplodia</taxon>
    </lineage>
</organism>
<keyword evidence="1" id="KW-0175">Coiled coil</keyword>
<dbReference type="Proteomes" id="UP000325902">
    <property type="component" value="Unassembled WGS sequence"/>
</dbReference>
<proteinExistence type="predicted"/>
<name>A0A5N5CZQ1_9PEZI</name>
<comment type="caution">
    <text evidence="2">The sequence shown here is derived from an EMBL/GenBank/DDBJ whole genome shotgun (WGS) entry which is preliminary data.</text>
</comment>
<accession>A0A5N5CZQ1</accession>
<evidence type="ECO:0000313" key="3">
    <source>
        <dbReference type="Proteomes" id="UP000325902"/>
    </source>
</evidence>
<evidence type="ECO:0000313" key="2">
    <source>
        <dbReference type="EMBL" id="KAB2570853.1"/>
    </source>
</evidence>
<reference evidence="2 3" key="1">
    <citation type="journal article" date="2019" name="Sci. Rep.">
        <title>A multi-omics analysis of the grapevine pathogen Lasiodiplodia theobromae reveals that temperature affects the expression of virulence- and pathogenicity-related genes.</title>
        <authorList>
            <person name="Felix C."/>
            <person name="Meneses R."/>
            <person name="Goncalves M.F.M."/>
            <person name="Tilleman L."/>
            <person name="Duarte A.S."/>
            <person name="Jorrin-Novo J.V."/>
            <person name="Van de Peer Y."/>
            <person name="Deforce D."/>
            <person name="Van Nieuwerburgh F."/>
            <person name="Esteves A.C."/>
            <person name="Alves A."/>
        </authorList>
    </citation>
    <scope>NUCLEOTIDE SEQUENCE [LARGE SCALE GENOMIC DNA]</scope>
    <source>
        <strain evidence="2 3">LA-SOL3</strain>
    </source>
</reference>
<feature type="coiled-coil region" evidence="1">
    <location>
        <begin position="174"/>
        <end position="204"/>
    </location>
</feature>
<evidence type="ECO:0000256" key="1">
    <source>
        <dbReference type="SAM" id="Coils"/>
    </source>
</evidence>
<protein>
    <submittedName>
        <fullName evidence="2">Uncharacterized protein</fullName>
    </submittedName>
</protein>
<keyword evidence="3" id="KW-1185">Reference proteome</keyword>